<sequence length="52" mass="5381">MAFLGVKRTAVTSRIDGLPCPFRVLFGGTVVKGVTPPAEVPSAGAPRAEARE</sequence>
<organism evidence="1 2">
    <name type="scientific">Streptosporangium canum</name>
    <dbReference type="NCBI Taxonomy" id="324952"/>
    <lineage>
        <taxon>Bacteria</taxon>
        <taxon>Bacillati</taxon>
        <taxon>Actinomycetota</taxon>
        <taxon>Actinomycetes</taxon>
        <taxon>Streptosporangiales</taxon>
        <taxon>Streptosporangiaceae</taxon>
        <taxon>Streptosporangium</taxon>
    </lineage>
</organism>
<evidence type="ECO:0000313" key="1">
    <source>
        <dbReference type="EMBL" id="SFI65728.1"/>
    </source>
</evidence>
<keyword evidence="2" id="KW-1185">Reference proteome</keyword>
<dbReference type="AlphaFoldDB" id="A0A1I3K074"/>
<reference evidence="2" key="1">
    <citation type="submission" date="2016-10" db="EMBL/GenBank/DDBJ databases">
        <authorList>
            <person name="Varghese N."/>
            <person name="Submissions S."/>
        </authorList>
    </citation>
    <scope>NUCLEOTIDE SEQUENCE [LARGE SCALE GENOMIC DNA]</scope>
    <source>
        <strain evidence="2">CGMCC 4.2126</strain>
    </source>
</reference>
<dbReference type="EMBL" id="FOQY01000004">
    <property type="protein sequence ID" value="SFI65728.1"/>
    <property type="molecule type" value="Genomic_DNA"/>
</dbReference>
<dbReference type="Proteomes" id="UP000199111">
    <property type="component" value="Unassembled WGS sequence"/>
</dbReference>
<accession>A0A1I3K074</accession>
<proteinExistence type="predicted"/>
<evidence type="ECO:0000313" key="2">
    <source>
        <dbReference type="Proteomes" id="UP000199111"/>
    </source>
</evidence>
<name>A0A1I3K074_9ACTN</name>
<protein>
    <submittedName>
        <fullName evidence="1">Uncharacterized protein</fullName>
    </submittedName>
</protein>
<gene>
    <name evidence="1" type="ORF">SAMN05216275_104191</name>
</gene>